<dbReference type="CDD" id="cd18873">
    <property type="entry name" value="NUDIX_NadM_like"/>
    <property type="match status" value="1"/>
</dbReference>
<dbReference type="AlphaFoldDB" id="A0A2S9Q9Y2"/>
<dbReference type="Pfam" id="PF21906">
    <property type="entry name" value="WHD_NrtR"/>
    <property type="match status" value="1"/>
</dbReference>
<sequence length="231" mass="25539">MPSAPPAGPEQRPIATVDIVLVTLHEDGLRLCLQRREYDPHGGALALIGGYVRPEEDADIEASARRILAAKARLDGLYLEQVRSFGGPDRDPRGWSIAVVYLALVPEERLAAAEAAGAPPFERVDPDRCPPLPFDHDRLIAAALARLRSKASYSTLPAFLLGEQFTLPELKAVYEKAMGAQLNDSAFRRKLMEMQILEEVDAKATATAERKRPAQLYRLARRALTEFDRTV</sequence>
<dbReference type="Proteomes" id="UP000237682">
    <property type="component" value="Unassembled WGS sequence"/>
</dbReference>
<dbReference type="Gene3D" id="3.90.79.10">
    <property type="entry name" value="Nucleoside Triphosphate Pyrophosphohydrolase"/>
    <property type="match status" value="1"/>
</dbReference>
<reference evidence="2 3" key="1">
    <citation type="submission" date="2018-02" db="EMBL/GenBank/DDBJ databases">
        <title>Whole genome sequencing of endophytic bacterium.</title>
        <authorList>
            <person name="Eedara R."/>
            <person name="Podile A.R."/>
        </authorList>
    </citation>
    <scope>NUCLEOTIDE SEQUENCE [LARGE SCALE GENOMIC DNA]</scope>
    <source>
        <strain evidence="2 3">RP1T</strain>
    </source>
</reference>
<dbReference type="OrthoDB" id="9761969at2"/>
<comment type="caution">
    <text evidence="2">The sequence shown here is derived from an EMBL/GenBank/DDBJ whole genome shotgun (WGS) entry which is preliminary data.</text>
</comment>
<dbReference type="InterPro" id="IPR036388">
    <property type="entry name" value="WH-like_DNA-bd_sf"/>
</dbReference>
<organism evidence="2 3">
    <name type="scientific">Labrys okinawensis</name>
    <dbReference type="NCBI Taxonomy" id="346911"/>
    <lineage>
        <taxon>Bacteria</taxon>
        <taxon>Pseudomonadati</taxon>
        <taxon>Pseudomonadota</taxon>
        <taxon>Alphaproteobacteria</taxon>
        <taxon>Hyphomicrobiales</taxon>
        <taxon>Xanthobacteraceae</taxon>
        <taxon>Labrys</taxon>
    </lineage>
</organism>
<evidence type="ECO:0000313" key="2">
    <source>
        <dbReference type="EMBL" id="PRH86155.1"/>
    </source>
</evidence>
<dbReference type="PANTHER" id="PTHR43736:SF4">
    <property type="entry name" value="SLR1690 PROTEIN"/>
    <property type="match status" value="1"/>
</dbReference>
<dbReference type="EMBL" id="PUEJ01000006">
    <property type="protein sequence ID" value="PRH86155.1"/>
    <property type="molecule type" value="Genomic_DNA"/>
</dbReference>
<dbReference type="InterPro" id="IPR036390">
    <property type="entry name" value="WH_DNA-bd_sf"/>
</dbReference>
<accession>A0A2S9Q9Y2</accession>
<proteinExistence type="predicted"/>
<feature type="domain" description="NrtR DNA-binding winged helix" evidence="1">
    <location>
        <begin position="158"/>
        <end position="219"/>
    </location>
</feature>
<dbReference type="InterPro" id="IPR015797">
    <property type="entry name" value="NUDIX_hydrolase-like_dom_sf"/>
</dbReference>
<dbReference type="SUPFAM" id="SSF55811">
    <property type="entry name" value="Nudix"/>
    <property type="match status" value="1"/>
</dbReference>
<dbReference type="PANTHER" id="PTHR43736">
    <property type="entry name" value="ADP-RIBOSE PYROPHOSPHATASE"/>
    <property type="match status" value="1"/>
</dbReference>
<name>A0A2S9Q9Y2_9HYPH</name>
<gene>
    <name evidence="2" type="ORF">C5L14_18060</name>
</gene>
<dbReference type="InterPro" id="IPR054105">
    <property type="entry name" value="WHD_NrtR"/>
</dbReference>
<dbReference type="SUPFAM" id="SSF46785">
    <property type="entry name" value="Winged helix' DNA-binding domain"/>
    <property type="match status" value="1"/>
</dbReference>
<evidence type="ECO:0000313" key="3">
    <source>
        <dbReference type="Proteomes" id="UP000237682"/>
    </source>
</evidence>
<dbReference type="Gene3D" id="1.10.10.10">
    <property type="entry name" value="Winged helix-like DNA-binding domain superfamily/Winged helix DNA-binding domain"/>
    <property type="match status" value="1"/>
</dbReference>
<dbReference type="RefSeq" id="WP_105863452.1">
    <property type="nucleotide sequence ID" value="NZ_PUEJ01000006.1"/>
</dbReference>
<evidence type="ECO:0000259" key="1">
    <source>
        <dbReference type="Pfam" id="PF21906"/>
    </source>
</evidence>
<keyword evidence="3" id="KW-1185">Reference proteome</keyword>
<protein>
    <submittedName>
        <fullName evidence="2">NUDIX hydrolase</fullName>
    </submittedName>
</protein>
<keyword evidence="2" id="KW-0378">Hydrolase</keyword>
<dbReference type="GO" id="GO:0016787">
    <property type="term" value="F:hydrolase activity"/>
    <property type="evidence" value="ECO:0007669"/>
    <property type="project" value="UniProtKB-KW"/>
</dbReference>